<sequence>MNSRERTVMAMNQRARWEIRGFFALWLGFLFFRVHDPFSFLLLNTFLGYLPIELSFHLGAHRPKAVWLFWPLVIIWLLFYPNAPYLLTDLFHLSLLNPYAASGLLRVTPHIWIYFTYMMLSALGCAFLGFWSLNYVSESIAQRIARGNGLVRLLVVLTLTVLSSIGVYIGRFLRIHTIYLFLNPEQFIQPLLTMWTYHLWIFVLLMTVLQLFCYWILHLIMTARNTTND</sequence>
<name>A0A0R1K5S7_9LACO</name>
<feature type="transmembrane region" description="Helical" evidence="1">
    <location>
        <begin position="111"/>
        <end position="133"/>
    </location>
</feature>
<evidence type="ECO:0000313" key="2">
    <source>
        <dbReference type="EMBL" id="KRK76137.1"/>
    </source>
</evidence>
<keyword evidence="1" id="KW-1133">Transmembrane helix</keyword>
<dbReference type="RefSeq" id="WP_225426523.1">
    <property type="nucleotide sequence ID" value="NZ_AZDT01000025.1"/>
</dbReference>
<feature type="transmembrane region" description="Helical" evidence="1">
    <location>
        <begin position="195"/>
        <end position="217"/>
    </location>
</feature>
<dbReference type="InterPro" id="IPR009793">
    <property type="entry name" value="DUF1361"/>
</dbReference>
<keyword evidence="1" id="KW-0812">Transmembrane</keyword>
<feature type="transmembrane region" description="Helical" evidence="1">
    <location>
        <begin position="15"/>
        <end position="32"/>
    </location>
</feature>
<organism evidence="2 3">
    <name type="scientific">Levilactobacillus namurensis DSM 19117</name>
    <dbReference type="NCBI Taxonomy" id="1423773"/>
    <lineage>
        <taxon>Bacteria</taxon>
        <taxon>Bacillati</taxon>
        <taxon>Bacillota</taxon>
        <taxon>Bacilli</taxon>
        <taxon>Lactobacillales</taxon>
        <taxon>Lactobacillaceae</taxon>
        <taxon>Levilactobacillus</taxon>
    </lineage>
</organism>
<gene>
    <name evidence="2" type="ORF">FD30_GL001613</name>
</gene>
<dbReference type="AlphaFoldDB" id="A0A0R1K5S7"/>
<reference evidence="2 3" key="1">
    <citation type="journal article" date="2015" name="Genome Announc.">
        <title>Expanding the biotechnology potential of lactobacilli through comparative genomics of 213 strains and associated genera.</title>
        <authorList>
            <person name="Sun Z."/>
            <person name="Harris H.M."/>
            <person name="McCann A."/>
            <person name="Guo C."/>
            <person name="Argimon S."/>
            <person name="Zhang W."/>
            <person name="Yang X."/>
            <person name="Jeffery I.B."/>
            <person name="Cooney J.C."/>
            <person name="Kagawa T.F."/>
            <person name="Liu W."/>
            <person name="Song Y."/>
            <person name="Salvetti E."/>
            <person name="Wrobel A."/>
            <person name="Rasinkangas P."/>
            <person name="Parkhill J."/>
            <person name="Rea M.C."/>
            <person name="O'Sullivan O."/>
            <person name="Ritari J."/>
            <person name="Douillard F.P."/>
            <person name="Paul Ross R."/>
            <person name="Yang R."/>
            <person name="Briner A.E."/>
            <person name="Felis G.E."/>
            <person name="de Vos W.M."/>
            <person name="Barrangou R."/>
            <person name="Klaenhammer T.R."/>
            <person name="Caufield P.W."/>
            <person name="Cui Y."/>
            <person name="Zhang H."/>
            <person name="O'Toole P.W."/>
        </authorList>
    </citation>
    <scope>NUCLEOTIDE SEQUENCE [LARGE SCALE GENOMIC DNA]</scope>
    <source>
        <strain evidence="2 3">DSM 19117</strain>
    </source>
</reference>
<keyword evidence="3" id="KW-1185">Reference proteome</keyword>
<proteinExistence type="predicted"/>
<feature type="transmembrane region" description="Helical" evidence="1">
    <location>
        <begin position="38"/>
        <end position="58"/>
    </location>
</feature>
<protein>
    <recommendedName>
        <fullName evidence="4">DUF1361 domain-containing protein</fullName>
    </recommendedName>
</protein>
<dbReference type="Proteomes" id="UP000051162">
    <property type="component" value="Unassembled WGS sequence"/>
</dbReference>
<dbReference type="PATRIC" id="fig|1423773.3.peg.1656"/>
<keyword evidence="1" id="KW-0472">Membrane</keyword>
<evidence type="ECO:0000313" key="3">
    <source>
        <dbReference type="Proteomes" id="UP000051162"/>
    </source>
</evidence>
<dbReference type="Pfam" id="PF07099">
    <property type="entry name" value="DUF1361"/>
    <property type="match status" value="1"/>
</dbReference>
<feature type="transmembrane region" description="Helical" evidence="1">
    <location>
        <begin position="65"/>
        <end position="83"/>
    </location>
</feature>
<dbReference type="EMBL" id="AZDT01000025">
    <property type="protein sequence ID" value="KRK76137.1"/>
    <property type="molecule type" value="Genomic_DNA"/>
</dbReference>
<evidence type="ECO:0000256" key="1">
    <source>
        <dbReference type="SAM" id="Phobius"/>
    </source>
</evidence>
<accession>A0A0R1K5S7</accession>
<dbReference type="GeneID" id="84783654"/>
<evidence type="ECO:0008006" key="4">
    <source>
        <dbReference type="Google" id="ProtNLM"/>
    </source>
</evidence>
<dbReference type="STRING" id="1423773.FD30_GL001613"/>
<feature type="transmembrane region" description="Helical" evidence="1">
    <location>
        <begin position="153"/>
        <end position="175"/>
    </location>
</feature>
<comment type="caution">
    <text evidence="2">The sequence shown here is derived from an EMBL/GenBank/DDBJ whole genome shotgun (WGS) entry which is preliminary data.</text>
</comment>